<dbReference type="STRING" id="202789.GCA_001457435_00665"/>
<evidence type="ECO:0000256" key="1">
    <source>
        <dbReference type="ARBA" id="ARBA00001933"/>
    </source>
</evidence>
<dbReference type="SUPFAM" id="SSF53383">
    <property type="entry name" value="PLP-dependent transferases"/>
    <property type="match status" value="1"/>
</dbReference>
<dbReference type="Gene3D" id="3.90.1150.10">
    <property type="entry name" value="Aspartate Aminotransferase, domain 1"/>
    <property type="match status" value="1"/>
</dbReference>
<dbReference type="InterPro" id="IPR004839">
    <property type="entry name" value="Aminotransferase_I/II_large"/>
</dbReference>
<dbReference type="CDD" id="cd00609">
    <property type="entry name" value="AAT_like"/>
    <property type="match status" value="1"/>
</dbReference>
<dbReference type="HOGENOM" id="CLU_017584_15_2_11"/>
<evidence type="ECO:0000256" key="3">
    <source>
        <dbReference type="ARBA" id="ARBA00022898"/>
    </source>
</evidence>
<evidence type="ECO:0000256" key="5">
    <source>
        <dbReference type="ARBA" id="ARBA00037974"/>
    </source>
</evidence>
<dbReference type="GO" id="GO:0047804">
    <property type="term" value="F:cysteine-S-conjugate beta-lyase activity"/>
    <property type="evidence" value="ECO:0007669"/>
    <property type="project" value="UniProtKB-EC"/>
</dbReference>
<comment type="caution">
    <text evidence="7">The sequence shown here is derived from an EMBL/GenBank/DDBJ whole genome shotgun (WGS) entry which is preliminary data.</text>
</comment>
<dbReference type="eggNOG" id="COG1168">
    <property type="taxonomic scope" value="Bacteria"/>
</dbReference>
<keyword evidence="8" id="KW-1185">Reference proteome</keyword>
<gene>
    <name evidence="7" type="ORF">HMPREF9233_01444</name>
</gene>
<feature type="domain" description="Aminotransferase class I/classII large" evidence="6">
    <location>
        <begin position="34"/>
        <end position="374"/>
    </location>
</feature>
<keyword evidence="3" id="KW-0663">Pyridoxal phosphate</keyword>
<dbReference type="InterPro" id="IPR051798">
    <property type="entry name" value="Class-II_PLP-Dep_Aminotrans"/>
</dbReference>
<reference evidence="7 8" key="1">
    <citation type="submission" date="2012-09" db="EMBL/GenBank/DDBJ databases">
        <title>The Genome Sequence of Actinobaculum massiliae ACS-171-V-COL2.</title>
        <authorList>
            <consortium name="The Broad Institute Genome Sequencing Platform"/>
            <person name="Earl A."/>
            <person name="Ward D."/>
            <person name="Feldgarden M."/>
            <person name="Gevers D."/>
            <person name="Saerens B."/>
            <person name="Vaneechoutte M."/>
            <person name="Walker B."/>
            <person name="Young S.K."/>
            <person name="Zeng Q."/>
            <person name="Gargeya S."/>
            <person name="Fitzgerald M."/>
            <person name="Haas B."/>
            <person name="Abouelleil A."/>
            <person name="Alvarado L."/>
            <person name="Arachchi H.M."/>
            <person name="Berlin A."/>
            <person name="Chapman S.B."/>
            <person name="Goldberg J."/>
            <person name="Griggs A."/>
            <person name="Gujja S."/>
            <person name="Hansen M."/>
            <person name="Howarth C."/>
            <person name="Imamovic A."/>
            <person name="Larimer J."/>
            <person name="McCowen C."/>
            <person name="Montmayeur A."/>
            <person name="Murphy C."/>
            <person name="Neiman D."/>
            <person name="Pearson M."/>
            <person name="Priest M."/>
            <person name="Roberts A."/>
            <person name="Saif S."/>
            <person name="Shea T."/>
            <person name="Sisk P."/>
            <person name="Sykes S."/>
            <person name="Wortman J."/>
            <person name="Nusbaum C."/>
            <person name="Birren B."/>
        </authorList>
    </citation>
    <scope>NUCLEOTIDE SEQUENCE [LARGE SCALE GENOMIC DNA]</scope>
    <source>
        <strain evidence="8">ACS-171-V-Col2</strain>
    </source>
</reference>
<evidence type="ECO:0000313" key="8">
    <source>
        <dbReference type="Proteomes" id="UP000009888"/>
    </source>
</evidence>
<evidence type="ECO:0000259" key="6">
    <source>
        <dbReference type="Pfam" id="PF00155"/>
    </source>
</evidence>
<dbReference type="Gene3D" id="3.40.640.10">
    <property type="entry name" value="Type I PLP-dependent aspartate aminotransferase-like (Major domain)"/>
    <property type="match status" value="1"/>
</dbReference>
<dbReference type="EC" id="4.4.1.13" evidence="2"/>
<dbReference type="InterPro" id="IPR015422">
    <property type="entry name" value="PyrdxlP-dep_Trfase_small"/>
</dbReference>
<name>K9EU57_9ACTO</name>
<comment type="similarity">
    <text evidence="5">Belongs to the class-II pyridoxal-phosphate-dependent aminotransferase family. MalY/PatB cystathionine beta-lyase subfamily.</text>
</comment>
<dbReference type="PANTHER" id="PTHR43525:SF2">
    <property type="entry name" value="CYSTATHIONINE BETA-LYASE-RELATED"/>
    <property type="match status" value="1"/>
</dbReference>
<evidence type="ECO:0000256" key="4">
    <source>
        <dbReference type="ARBA" id="ARBA00023239"/>
    </source>
</evidence>
<dbReference type="GO" id="GO:0030170">
    <property type="term" value="F:pyridoxal phosphate binding"/>
    <property type="evidence" value="ECO:0007669"/>
    <property type="project" value="InterPro"/>
</dbReference>
<keyword evidence="4" id="KW-0456">Lyase</keyword>
<sequence length="379" mass="41085">MTYSFDSKTLDVLLSEGSRKWSEYPDCIGMWVAEMDLGIAPEIRDYLIGEAQRGTLGYLPPQDSAKILASAANWIGQFGERPDPEQMLLIPEVLSGLRLAISDFTAPGAPVVVPTPAYMPFLTIPGEFGREVIQVPSLFDGAHWSLDFDAIEAALSEGSLFVLCNPWNPVGRTLTREELLRISEIVERKGARVFEDAIHSSIIIDGAYIPYGTLTPTTKAHTITAFAASKGWNIPGLKAAQLIFHNPDDAAAIAPRASAISSPTSTVGARAARIAFEEAGDWNREVCTYLAENLALLEERVAKWPGARMAHVEGTYIAFIDFSQAGLGDDPAQTIRERAKVALTSGIACGAGYGQFTRMILATPRAIVEEALDRMEAIL</sequence>
<dbReference type="InterPro" id="IPR015424">
    <property type="entry name" value="PyrdxlP-dep_Trfase"/>
</dbReference>
<evidence type="ECO:0000313" key="7">
    <source>
        <dbReference type="EMBL" id="EKU94497.1"/>
    </source>
</evidence>
<dbReference type="Proteomes" id="UP000009888">
    <property type="component" value="Unassembled WGS sequence"/>
</dbReference>
<organism evidence="7 8">
    <name type="scientific">Actinobaculum massiliense ACS-171-V-Col2</name>
    <dbReference type="NCBI Taxonomy" id="883066"/>
    <lineage>
        <taxon>Bacteria</taxon>
        <taxon>Bacillati</taxon>
        <taxon>Actinomycetota</taxon>
        <taxon>Actinomycetes</taxon>
        <taxon>Actinomycetales</taxon>
        <taxon>Actinomycetaceae</taxon>
        <taxon>Actinobaculum</taxon>
    </lineage>
</organism>
<dbReference type="PANTHER" id="PTHR43525">
    <property type="entry name" value="PROTEIN MALY"/>
    <property type="match status" value="1"/>
</dbReference>
<accession>K9EU57</accession>
<dbReference type="AlphaFoldDB" id="K9EU57"/>
<proteinExistence type="inferred from homology"/>
<dbReference type="Pfam" id="PF00155">
    <property type="entry name" value="Aminotran_1_2"/>
    <property type="match status" value="1"/>
</dbReference>
<comment type="cofactor">
    <cofactor evidence="1">
        <name>pyridoxal 5'-phosphate</name>
        <dbReference type="ChEBI" id="CHEBI:597326"/>
    </cofactor>
</comment>
<protein>
    <recommendedName>
        <fullName evidence="2">cysteine-S-conjugate beta-lyase</fullName>
        <ecNumber evidence="2">4.4.1.13</ecNumber>
    </recommendedName>
</protein>
<dbReference type="RefSeq" id="WP_007001649.1">
    <property type="nucleotide sequence ID" value="NZ_JH992956.1"/>
</dbReference>
<dbReference type="PATRIC" id="fig|883066.3.peg.1506"/>
<dbReference type="InterPro" id="IPR015421">
    <property type="entry name" value="PyrdxlP-dep_Trfase_major"/>
</dbReference>
<dbReference type="EMBL" id="AGWL01000008">
    <property type="protein sequence ID" value="EKU94497.1"/>
    <property type="molecule type" value="Genomic_DNA"/>
</dbReference>
<evidence type="ECO:0000256" key="2">
    <source>
        <dbReference type="ARBA" id="ARBA00012224"/>
    </source>
</evidence>